<dbReference type="SFLD" id="SFLDG01387">
    <property type="entry name" value="BtrN-like_SPASM_domain_contain"/>
    <property type="match status" value="1"/>
</dbReference>
<keyword evidence="6" id="KW-0411">Iron-sulfur</keyword>
<dbReference type="PANTHER" id="PTHR11228">
    <property type="entry name" value="RADICAL SAM DOMAIN PROTEIN"/>
    <property type="match status" value="1"/>
</dbReference>
<dbReference type="SUPFAM" id="SSF102114">
    <property type="entry name" value="Radical SAM enzymes"/>
    <property type="match status" value="1"/>
</dbReference>
<evidence type="ECO:0000256" key="5">
    <source>
        <dbReference type="ARBA" id="ARBA00023004"/>
    </source>
</evidence>
<evidence type="ECO:0000256" key="2">
    <source>
        <dbReference type="ARBA" id="ARBA00022485"/>
    </source>
</evidence>
<dbReference type="InterPro" id="IPR006638">
    <property type="entry name" value="Elp3/MiaA/NifB-like_rSAM"/>
</dbReference>
<dbReference type="InterPro" id="IPR058240">
    <property type="entry name" value="rSAM_sf"/>
</dbReference>
<sequence length="371" mass="41872">MRNYYSAPSLVDISITNRCNLKCDYCYASSSPFETKNEEMDLNHLNNLFQDLDDMNVHRISLTGGEPFIRDDFFEILSATQKYKFAKIINSNGILISDKVASKLSKFDFDRICITLDGSCPEVHDIIRGHGSFKKTIKGIKNLQKYNLPVSTLFTLNKTNVNDLINTIKLNELLGITYMTVMVVCPTGRASDGSILADKNNWYPMFLNLSEMKSRGDIKLNFKIIPPNESPVFWLYYFPLEHYNRLDLLSVWDQDLNLTDIHTKGREISCQAGVKACSIAYNGDVFGCDLMMGIDQFRAGNIKSTSIKEIWNESSVFNKLRNISFDNINGKCGTCSHKWCGGGCRSSAFNLTNSIYGSDNSCFFEESVANG</sequence>
<dbReference type="InterPro" id="IPR050377">
    <property type="entry name" value="Radical_SAM_PqqE_MftC-like"/>
</dbReference>
<comment type="cofactor">
    <cofactor evidence="1">
        <name>[4Fe-4S] cluster</name>
        <dbReference type="ChEBI" id="CHEBI:49883"/>
    </cofactor>
</comment>
<dbReference type="Pfam" id="PF04055">
    <property type="entry name" value="Radical_SAM"/>
    <property type="match status" value="1"/>
</dbReference>
<evidence type="ECO:0000313" key="9">
    <source>
        <dbReference type="Proteomes" id="UP000221438"/>
    </source>
</evidence>
<dbReference type="CDD" id="cd01335">
    <property type="entry name" value="Radical_SAM"/>
    <property type="match status" value="1"/>
</dbReference>
<dbReference type="GO" id="GO:0051539">
    <property type="term" value="F:4 iron, 4 sulfur cluster binding"/>
    <property type="evidence" value="ECO:0007669"/>
    <property type="project" value="UniProtKB-KW"/>
</dbReference>
<dbReference type="Gene3D" id="3.20.20.70">
    <property type="entry name" value="Aldolase class I"/>
    <property type="match status" value="1"/>
</dbReference>
<dbReference type="SFLD" id="SFLDG01386">
    <property type="entry name" value="main_SPASM_domain-containing"/>
    <property type="match status" value="1"/>
</dbReference>
<dbReference type="AlphaFoldDB" id="A0A2C0EIL0"/>
<evidence type="ECO:0000256" key="6">
    <source>
        <dbReference type="ARBA" id="ARBA00023014"/>
    </source>
</evidence>
<dbReference type="SMART" id="SM00729">
    <property type="entry name" value="Elp3"/>
    <property type="match status" value="1"/>
</dbReference>
<dbReference type="GO" id="GO:0003824">
    <property type="term" value="F:catalytic activity"/>
    <property type="evidence" value="ECO:0007669"/>
    <property type="project" value="InterPro"/>
</dbReference>
<dbReference type="EMBL" id="NUJQ01000042">
    <property type="protein sequence ID" value="PGQ05856.1"/>
    <property type="molecule type" value="Genomic_DNA"/>
</dbReference>
<comment type="caution">
    <text evidence="8">The sequence shown here is derived from an EMBL/GenBank/DDBJ whole genome shotgun (WGS) entry which is preliminary data.</text>
</comment>
<dbReference type="GO" id="GO:0046872">
    <property type="term" value="F:metal ion binding"/>
    <property type="evidence" value="ECO:0007669"/>
    <property type="project" value="UniProtKB-KW"/>
</dbReference>
<proteinExistence type="predicted"/>
<dbReference type="InterPro" id="IPR007197">
    <property type="entry name" value="rSAM"/>
</dbReference>
<reference evidence="8 9" key="1">
    <citation type="submission" date="2017-09" db="EMBL/GenBank/DDBJ databases">
        <title>Large-scale bioinformatics analysis of Bacillus genomes uncovers conserved roles of natural products in bacterial physiology.</title>
        <authorList>
            <consortium name="Agbiome Team Llc"/>
            <person name="Bleich R.M."/>
            <person name="Grubbs K.J."/>
            <person name="Santa Maria K.C."/>
            <person name="Allen S.E."/>
            <person name="Farag S."/>
            <person name="Shank E.A."/>
            <person name="Bowers A."/>
        </authorList>
    </citation>
    <scope>NUCLEOTIDE SEQUENCE [LARGE SCALE GENOMIC DNA]</scope>
    <source>
        <strain evidence="8 9">AFS046104</strain>
    </source>
</reference>
<dbReference type="Proteomes" id="UP000221438">
    <property type="component" value="Unassembled WGS sequence"/>
</dbReference>
<keyword evidence="5" id="KW-0408">Iron</keyword>
<dbReference type="RefSeq" id="WP_098774790.1">
    <property type="nucleotide sequence ID" value="NZ_NUJQ01000042.1"/>
</dbReference>
<organism evidence="8 9">
    <name type="scientific">Bacillus cereus</name>
    <dbReference type="NCBI Taxonomy" id="1396"/>
    <lineage>
        <taxon>Bacteria</taxon>
        <taxon>Bacillati</taxon>
        <taxon>Bacillota</taxon>
        <taxon>Bacilli</taxon>
        <taxon>Bacillales</taxon>
        <taxon>Bacillaceae</taxon>
        <taxon>Bacillus</taxon>
        <taxon>Bacillus cereus group</taxon>
    </lineage>
</organism>
<dbReference type="SFLD" id="SFLDG01067">
    <property type="entry name" value="SPASM/twitch_domain_containing"/>
    <property type="match status" value="1"/>
</dbReference>
<evidence type="ECO:0000259" key="7">
    <source>
        <dbReference type="PROSITE" id="PS51918"/>
    </source>
</evidence>
<dbReference type="NCBIfam" id="TIGR04085">
    <property type="entry name" value="rSAM_more_4Fe4S"/>
    <property type="match status" value="1"/>
</dbReference>
<dbReference type="InterPro" id="IPR017200">
    <property type="entry name" value="PqqE-like"/>
</dbReference>
<evidence type="ECO:0000256" key="3">
    <source>
        <dbReference type="ARBA" id="ARBA00022691"/>
    </source>
</evidence>
<dbReference type="PIRSF" id="PIRSF037420">
    <property type="entry name" value="PQQ_syn_pqqE"/>
    <property type="match status" value="1"/>
</dbReference>
<name>A0A2C0EIL0_BACCE</name>
<dbReference type="Pfam" id="PF13186">
    <property type="entry name" value="SPASM"/>
    <property type="match status" value="1"/>
</dbReference>
<keyword evidence="4" id="KW-0479">Metal-binding</keyword>
<accession>A0A2C0EIL0</accession>
<dbReference type="SFLD" id="SFLDS00029">
    <property type="entry name" value="Radical_SAM"/>
    <property type="match status" value="1"/>
</dbReference>
<feature type="domain" description="Radical SAM core" evidence="7">
    <location>
        <begin position="5"/>
        <end position="217"/>
    </location>
</feature>
<evidence type="ECO:0000313" key="8">
    <source>
        <dbReference type="EMBL" id="PGQ05856.1"/>
    </source>
</evidence>
<dbReference type="PANTHER" id="PTHR11228:SF7">
    <property type="entry name" value="PQQA PEPTIDE CYCLASE"/>
    <property type="match status" value="1"/>
</dbReference>
<dbReference type="InterPro" id="IPR023885">
    <property type="entry name" value="4Fe4S-binding_SPASM_dom"/>
</dbReference>
<dbReference type="PROSITE" id="PS51918">
    <property type="entry name" value="RADICAL_SAM"/>
    <property type="match status" value="1"/>
</dbReference>
<keyword evidence="2" id="KW-0004">4Fe-4S</keyword>
<gene>
    <name evidence="8" type="ORF">COA08_24780</name>
</gene>
<dbReference type="InterPro" id="IPR034391">
    <property type="entry name" value="AdoMet-like_SPASM_containing"/>
</dbReference>
<evidence type="ECO:0000256" key="4">
    <source>
        <dbReference type="ARBA" id="ARBA00022723"/>
    </source>
</evidence>
<evidence type="ECO:0000256" key="1">
    <source>
        <dbReference type="ARBA" id="ARBA00001966"/>
    </source>
</evidence>
<protein>
    <submittedName>
        <fullName evidence="8">Radical SAM/SPASM domain-containing protein</fullName>
    </submittedName>
</protein>
<dbReference type="InterPro" id="IPR013785">
    <property type="entry name" value="Aldolase_TIM"/>
</dbReference>
<keyword evidence="3" id="KW-0949">S-adenosyl-L-methionine</keyword>